<dbReference type="Pfam" id="PF08397">
    <property type="entry name" value="IMD"/>
    <property type="match status" value="1"/>
</dbReference>
<dbReference type="GO" id="GO:0034334">
    <property type="term" value="P:adherens junction maintenance"/>
    <property type="evidence" value="ECO:0007669"/>
    <property type="project" value="TreeGrafter"/>
</dbReference>
<proteinExistence type="inferred from homology"/>
<evidence type="ECO:0000256" key="7">
    <source>
        <dbReference type="SAM" id="MobiDB-lite"/>
    </source>
</evidence>
<dbReference type="Proteomes" id="UP000286641">
    <property type="component" value="Unplaced"/>
</dbReference>
<evidence type="ECO:0000259" key="8">
    <source>
        <dbReference type="PROSITE" id="PS51082"/>
    </source>
</evidence>
<reference evidence="11" key="2">
    <citation type="submission" date="2025-08" db="UniProtKB">
        <authorList>
            <consortium name="RefSeq"/>
        </authorList>
    </citation>
    <scope>IDENTIFICATION</scope>
    <source>
        <tissue evidence="11">Blood</tissue>
    </source>
</reference>
<dbReference type="CDD" id="cd22060">
    <property type="entry name" value="WH2_MTSS1"/>
    <property type="match status" value="1"/>
</dbReference>
<comment type="similarity">
    <text evidence="6">Belongs to the MTSS family.</text>
</comment>
<comment type="subcellular location">
    <subcellularLocation>
        <location evidence="1">Cytoplasm</location>
    </subcellularLocation>
</comment>
<dbReference type="InParanoid" id="A0A3Q7NZI0"/>
<feature type="domain" description="IMD" evidence="9">
    <location>
        <begin position="1"/>
        <end position="254"/>
    </location>
</feature>
<dbReference type="GO" id="GO:0015629">
    <property type="term" value="C:actin cytoskeleton"/>
    <property type="evidence" value="ECO:0007669"/>
    <property type="project" value="TreeGrafter"/>
</dbReference>
<dbReference type="Gene3D" id="1.20.1270.60">
    <property type="entry name" value="Arfaptin homology (AH) domain/BAR domain"/>
    <property type="match status" value="1"/>
</dbReference>
<dbReference type="InterPro" id="IPR027267">
    <property type="entry name" value="AH/BAR_dom_sf"/>
</dbReference>
<dbReference type="FunFam" id="1.20.1270.60:FF:000010">
    <property type="entry name" value="Metastasis suppressor 1, isoform CRA_e"/>
    <property type="match status" value="1"/>
</dbReference>
<evidence type="ECO:0000256" key="3">
    <source>
        <dbReference type="ARBA" id="ARBA00022553"/>
    </source>
</evidence>
<sequence length="759" mass="82286">MEAVIEKECSALGGLFQTIISDMKGSYPVWEDFINKAGKLQSQLRTTVVAAAAFLDAFQKVADMATNTRGGTREIGSALTRMCMRHRSIEAKLRQFSSALIDCLINPLQEQMEEWKKVANQLDKDHAKEYKKARQEIKKKSSDTLKLQKKAKKVDALGRGDIQPQLDSALQDVNDKYLLLEETEKQAVRKALIEERGRFCTFIAMLRPVIEEEISMLGEITHLQTISEDLKSLTMDPHKLPSSSEQVILDLKGSDYSWSYQTPPSSPSTTMSRKSSVCSSLNSVNSSDSRSSGSHSHSPSSHYRYRSSNLAQQAPVRLSSVSSHDSGFISQDAFQSKSPSPMPPEAPNQLSNGFSHCSLPSESHVGPMGASLSLHCPPASRLLPRVTSVHLPDFAHCHTIGPGMFPSSQIPSWKDWAKPGPYDQPLVNTLQRRKEKREPDPSGGGPTAAGGAPAAADEAQRPRSMTVSAATRPGEEMEACEELALALSRGLQLDTQRSSRDSLQCSSGYSTQTTTPCCSEDTIPSQVSDYDYFSVSGDQEADQQEFDKSSTIPRNSDISQSYRRMFQAKRPASTAGLPTTLGPAMVTPGVATIRRTPSTKPSVRRGTIGAGPIPIKTPVIPVKTPTVPDLPGVLPAPPDGPEERGEHSPESPSVGEGPQGVTSMPSSMWSGQASVNPPLPGPKPGIPEEHRQAIPESEAEDQERDPPSASASPGQIPESDATELSPRDTPQGEDMLNAIRRGVKLKKTTTNDRSAPRFS</sequence>
<feature type="region of interest" description="Disordered" evidence="7">
    <location>
        <begin position="594"/>
        <end position="759"/>
    </location>
</feature>
<keyword evidence="10" id="KW-1185">Reference proteome</keyword>
<accession>A0A3Q7NZI0</accession>
<dbReference type="AlphaFoldDB" id="A0A3Q7NZI0"/>
<keyword evidence="5" id="KW-0009">Actin-binding</keyword>
<dbReference type="GO" id="GO:0009898">
    <property type="term" value="C:cytoplasmic side of plasma membrane"/>
    <property type="evidence" value="ECO:0007669"/>
    <property type="project" value="TreeGrafter"/>
</dbReference>
<dbReference type="InterPro" id="IPR003124">
    <property type="entry name" value="WH2_dom"/>
</dbReference>
<dbReference type="Pfam" id="PF02205">
    <property type="entry name" value="WH2"/>
    <property type="match status" value="1"/>
</dbReference>
<dbReference type="GO" id="GO:0005737">
    <property type="term" value="C:cytoplasm"/>
    <property type="evidence" value="ECO:0007669"/>
    <property type="project" value="UniProtKB-SubCell"/>
</dbReference>
<dbReference type="GO" id="GO:0003779">
    <property type="term" value="F:actin binding"/>
    <property type="evidence" value="ECO:0007669"/>
    <property type="project" value="UniProtKB-KW"/>
</dbReference>
<dbReference type="InterPro" id="IPR030127">
    <property type="entry name" value="MTSS1/MTSS2"/>
</dbReference>
<evidence type="ECO:0000259" key="9">
    <source>
        <dbReference type="PROSITE" id="PS51338"/>
    </source>
</evidence>
<evidence type="ECO:0000256" key="1">
    <source>
        <dbReference type="ARBA" id="ARBA00004496"/>
    </source>
</evidence>
<evidence type="ECO:0000256" key="5">
    <source>
        <dbReference type="ARBA" id="ARBA00023203"/>
    </source>
</evidence>
<evidence type="ECO:0000256" key="6">
    <source>
        <dbReference type="ARBA" id="ARBA00061293"/>
    </source>
</evidence>
<feature type="domain" description="WH2" evidence="8">
    <location>
        <begin position="731"/>
        <end position="748"/>
    </location>
</feature>
<dbReference type="PROSITE" id="PS51082">
    <property type="entry name" value="WH2"/>
    <property type="match status" value="1"/>
</dbReference>
<keyword evidence="2" id="KW-0963">Cytoplasm</keyword>
<keyword evidence="4" id="KW-0175">Coiled coil</keyword>
<evidence type="ECO:0000313" key="11">
    <source>
        <dbReference type="RefSeq" id="XP_025726880.1"/>
    </source>
</evidence>
<organism evidence="10 11">
    <name type="scientific">Callorhinus ursinus</name>
    <name type="common">Northern fur seal</name>
    <dbReference type="NCBI Taxonomy" id="34884"/>
    <lineage>
        <taxon>Eukaryota</taxon>
        <taxon>Metazoa</taxon>
        <taxon>Chordata</taxon>
        <taxon>Craniata</taxon>
        <taxon>Vertebrata</taxon>
        <taxon>Euteleostomi</taxon>
        <taxon>Mammalia</taxon>
        <taxon>Eutheria</taxon>
        <taxon>Laurasiatheria</taxon>
        <taxon>Carnivora</taxon>
        <taxon>Caniformia</taxon>
        <taxon>Pinnipedia</taxon>
        <taxon>Otariidae</taxon>
        <taxon>Callorhinus</taxon>
    </lineage>
</organism>
<evidence type="ECO:0000313" key="10">
    <source>
        <dbReference type="Proteomes" id="UP000286641"/>
    </source>
</evidence>
<feature type="region of interest" description="Disordered" evidence="7">
    <location>
        <begin position="431"/>
        <end position="476"/>
    </location>
</feature>
<feature type="compositionally biased region" description="Low complexity" evidence="7">
    <location>
        <begin position="612"/>
        <end position="627"/>
    </location>
</feature>
<dbReference type="CTD" id="9788"/>
<evidence type="ECO:0000256" key="4">
    <source>
        <dbReference type="ARBA" id="ARBA00023054"/>
    </source>
</evidence>
<feature type="region of interest" description="Disordered" evidence="7">
    <location>
        <begin position="331"/>
        <end position="354"/>
    </location>
</feature>
<name>A0A3Q7NZI0_CALUR</name>
<dbReference type="PANTHER" id="PTHR15708:SF10">
    <property type="entry name" value="PROTEIN MTSS 1"/>
    <property type="match status" value="1"/>
</dbReference>
<protein>
    <submittedName>
        <fullName evidence="11">Metastasis suppressor protein 1 isoform X1</fullName>
    </submittedName>
</protein>
<dbReference type="GO" id="GO:0032233">
    <property type="term" value="P:positive regulation of actin filament bundle assembly"/>
    <property type="evidence" value="ECO:0007669"/>
    <property type="project" value="TreeGrafter"/>
</dbReference>
<feature type="compositionally biased region" description="Polar residues" evidence="7">
    <location>
        <begin position="660"/>
        <end position="675"/>
    </location>
</feature>
<feature type="region of interest" description="Disordered" evidence="7">
    <location>
        <begin position="493"/>
        <end position="517"/>
    </location>
</feature>
<dbReference type="RefSeq" id="XP_025726880.1">
    <property type="nucleotide sequence ID" value="XM_025871095.1"/>
</dbReference>
<evidence type="ECO:0000256" key="2">
    <source>
        <dbReference type="ARBA" id="ARBA00022490"/>
    </source>
</evidence>
<dbReference type="InterPro" id="IPR013606">
    <property type="entry name" value="I-BAR_dom"/>
</dbReference>
<dbReference type="CDD" id="cd07643">
    <property type="entry name" value="I-BAR_IMD_MIM"/>
    <property type="match status" value="1"/>
</dbReference>
<dbReference type="GO" id="GO:0005543">
    <property type="term" value="F:phospholipid binding"/>
    <property type="evidence" value="ECO:0007669"/>
    <property type="project" value="TreeGrafter"/>
</dbReference>
<dbReference type="PROSITE" id="PS51338">
    <property type="entry name" value="IMD"/>
    <property type="match status" value="1"/>
</dbReference>
<keyword evidence="3" id="KW-0597">Phosphoprotein</keyword>
<dbReference type="SUPFAM" id="SSF103657">
    <property type="entry name" value="BAR/IMD domain-like"/>
    <property type="match status" value="1"/>
</dbReference>
<gene>
    <name evidence="11" type="primary">MTSS1</name>
</gene>
<reference key="1">
    <citation type="submission" date="2019-01" db="UniProtKB">
        <authorList>
            <consortium name="RefSeq"/>
        </authorList>
    </citation>
    <scope>IDENTIFICATION</scope>
</reference>
<feature type="region of interest" description="Disordered" evidence="7">
    <location>
        <begin position="259"/>
        <end position="309"/>
    </location>
</feature>
<dbReference type="PANTHER" id="PTHR15708">
    <property type="entry name" value="ACTIN BUNDLING/MISSING IN METASTASIS-RELATED"/>
    <property type="match status" value="1"/>
</dbReference>
<dbReference type="GO" id="GO:0007009">
    <property type="term" value="P:plasma membrane organization"/>
    <property type="evidence" value="ECO:0007669"/>
    <property type="project" value="InterPro"/>
</dbReference>